<keyword evidence="4" id="KW-1185">Reference proteome</keyword>
<evidence type="ECO:0000313" key="1">
    <source>
        <dbReference type="EMBL" id="ROI00519.1"/>
    </source>
</evidence>
<comment type="caution">
    <text evidence="1">The sequence shown here is derived from an EMBL/GenBank/DDBJ whole genome shotgun (WGS) entry which is preliminary data.</text>
</comment>
<gene>
    <name evidence="2" type="ORF">BCF50_0273</name>
    <name evidence="1" type="ORF">EGI05_06445</name>
</gene>
<evidence type="ECO:0000313" key="3">
    <source>
        <dbReference type="Proteomes" id="UP000269375"/>
    </source>
</evidence>
<reference evidence="2 4" key="2">
    <citation type="submission" date="2019-03" db="EMBL/GenBank/DDBJ databases">
        <title>Genomic Encyclopedia of Archaeal and Bacterial Type Strains, Phase II (KMG-II): from individual species to whole genera.</title>
        <authorList>
            <person name="Goeker M."/>
        </authorList>
    </citation>
    <scope>NUCLEOTIDE SEQUENCE [LARGE SCALE GENOMIC DNA]</scope>
    <source>
        <strain evidence="2 4">DSM 15235</strain>
    </source>
</reference>
<protein>
    <submittedName>
        <fullName evidence="1">Uncharacterized protein</fullName>
    </submittedName>
</protein>
<evidence type="ECO:0000313" key="2">
    <source>
        <dbReference type="EMBL" id="TDX94505.1"/>
    </source>
</evidence>
<name>A0A3N0W8U8_9FLAO</name>
<accession>A0A3N0W8U8</accession>
<dbReference type="EMBL" id="SOQW01000001">
    <property type="protein sequence ID" value="TDX94505.1"/>
    <property type="molecule type" value="Genomic_DNA"/>
</dbReference>
<reference evidence="1 3" key="1">
    <citation type="submission" date="2018-11" db="EMBL/GenBank/DDBJ databases">
        <title>Proposal to divide the Flavobacteriaceae and reorganize its genera based on Amino Acid Identity values calculated from whole genome sequences.</title>
        <authorList>
            <person name="Nicholson A.C."/>
            <person name="Gulvik C.A."/>
            <person name="Whitney A.M."/>
            <person name="Humrighouse B.W."/>
            <person name="Bell M."/>
            <person name="Holmes B."/>
            <person name="Steigerwalt A."/>
            <person name="Villarma A."/>
            <person name="Sheth M."/>
            <person name="Batra D."/>
            <person name="Pryor J."/>
            <person name="Bernardet J.-F."/>
            <person name="Hugo C."/>
            <person name="Kampfer P."/>
            <person name="Newman J."/>
            <person name="Mcquiston J.R."/>
        </authorList>
    </citation>
    <scope>NUCLEOTIDE SEQUENCE [LARGE SCALE GENOMIC DNA]</scope>
    <source>
        <strain evidence="1 3">DSM 15235</strain>
    </source>
</reference>
<dbReference type="Proteomes" id="UP000295709">
    <property type="component" value="Unassembled WGS sequence"/>
</dbReference>
<dbReference type="EMBL" id="RJTX01000001">
    <property type="protein sequence ID" value="ROI00519.1"/>
    <property type="molecule type" value="Genomic_DNA"/>
</dbReference>
<proteinExistence type="predicted"/>
<evidence type="ECO:0000313" key="4">
    <source>
        <dbReference type="Proteomes" id="UP000295709"/>
    </source>
</evidence>
<dbReference type="AlphaFoldDB" id="A0A3N0W8U8"/>
<dbReference type="Proteomes" id="UP000269375">
    <property type="component" value="Unassembled WGS sequence"/>
</dbReference>
<organism evidence="1 3">
    <name type="scientific">Chryseobacterium daecheongense</name>
    <dbReference type="NCBI Taxonomy" id="192389"/>
    <lineage>
        <taxon>Bacteria</taxon>
        <taxon>Pseudomonadati</taxon>
        <taxon>Bacteroidota</taxon>
        <taxon>Flavobacteriia</taxon>
        <taxon>Flavobacteriales</taxon>
        <taxon>Weeksellaceae</taxon>
        <taxon>Chryseobacterium group</taxon>
        <taxon>Chryseobacterium</taxon>
    </lineage>
</organism>
<sequence length="63" mass="7589">MGTHFHFMAINILKNYESKKVFQPLLKFLKILQLNYFYVKISLLKTLIEFIYMIHGNISKKTH</sequence>